<evidence type="ECO:0000313" key="3">
    <source>
        <dbReference type="Proteomes" id="UP000326950"/>
    </source>
</evidence>
<sequence>MLKIGVFPASGGLGTSIINHLLNLVPASQLVFIARRPEKLTEVSRIGVTVRKADYDHSETLDNAFTGVDVLMLISYASVEIEYRFEAHKLAIKAAHRSGVSHIFYSSLAFGGNCKRTSVCHVMGAHLATEEYLATELPRPMTYTAIREGLYSDLFSVYLAMFDPRNPVEEITIPHSGSGPGIAWAKQDELGEATAKLIVSYTEDPETFRFLNQVLLLSGPEVLSLEESVQILGRAVGRHIKIREISADEYASLPQVRDAFTYHGVNLAKEYTTCWEAFRRGETSVVSPLLGQILGREPERFETTVRGMLDG</sequence>
<dbReference type="Pfam" id="PF05368">
    <property type="entry name" value="NmrA"/>
    <property type="match status" value="1"/>
</dbReference>
<keyword evidence="3" id="KW-1185">Reference proteome</keyword>
<evidence type="ECO:0000313" key="2">
    <source>
        <dbReference type="EMBL" id="KAE8162892.1"/>
    </source>
</evidence>
<dbReference type="OrthoDB" id="419598at2759"/>
<dbReference type="Gene3D" id="3.40.50.720">
    <property type="entry name" value="NAD(P)-binding Rossmann-like Domain"/>
    <property type="match status" value="1"/>
</dbReference>
<dbReference type="Proteomes" id="UP000326950">
    <property type="component" value="Unassembled WGS sequence"/>
</dbReference>
<dbReference type="SUPFAM" id="SSF51735">
    <property type="entry name" value="NAD(P)-binding Rossmann-fold domains"/>
    <property type="match status" value="1"/>
</dbReference>
<dbReference type="InterPro" id="IPR008030">
    <property type="entry name" value="NmrA-like"/>
</dbReference>
<proteinExistence type="predicted"/>
<dbReference type="InterPro" id="IPR052718">
    <property type="entry name" value="NmrA-type_oxidoreductase"/>
</dbReference>
<gene>
    <name evidence="2" type="ORF">BDV40DRAFT_312009</name>
</gene>
<protein>
    <recommendedName>
        <fullName evidence="1">NmrA-like domain-containing protein</fullName>
    </recommendedName>
</protein>
<dbReference type="EMBL" id="ML738623">
    <property type="protein sequence ID" value="KAE8162892.1"/>
    <property type="molecule type" value="Genomic_DNA"/>
</dbReference>
<dbReference type="PANTHER" id="PTHR47129:SF1">
    <property type="entry name" value="NMRA-LIKE DOMAIN-CONTAINING PROTEIN"/>
    <property type="match status" value="1"/>
</dbReference>
<dbReference type="Gene3D" id="3.90.25.10">
    <property type="entry name" value="UDP-galactose 4-epimerase, domain 1"/>
    <property type="match status" value="1"/>
</dbReference>
<dbReference type="AlphaFoldDB" id="A0A5N6UW45"/>
<organism evidence="2 3">
    <name type="scientific">Aspergillus tamarii</name>
    <dbReference type="NCBI Taxonomy" id="41984"/>
    <lineage>
        <taxon>Eukaryota</taxon>
        <taxon>Fungi</taxon>
        <taxon>Dikarya</taxon>
        <taxon>Ascomycota</taxon>
        <taxon>Pezizomycotina</taxon>
        <taxon>Eurotiomycetes</taxon>
        <taxon>Eurotiomycetidae</taxon>
        <taxon>Eurotiales</taxon>
        <taxon>Aspergillaceae</taxon>
        <taxon>Aspergillus</taxon>
        <taxon>Aspergillus subgen. Circumdati</taxon>
    </lineage>
</organism>
<dbReference type="InterPro" id="IPR036291">
    <property type="entry name" value="NAD(P)-bd_dom_sf"/>
</dbReference>
<feature type="domain" description="NmrA-like" evidence="1">
    <location>
        <begin position="3"/>
        <end position="254"/>
    </location>
</feature>
<accession>A0A5N6UW45</accession>
<dbReference type="PANTHER" id="PTHR47129">
    <property type="entry name" value="QUINONE OXIDOREDUCTASE 2"/>
    <property type="match status" value="1"/>
</dbReference>
<reference evidence="2 3" key="1">
    <citation type="submission" date="2019-04" db="EMBL/GenBank/DDBJ databases">
        <title>Friends and foes A comparative genomics study of 23 Aspergillus species from section Flavi.</title>
        <authorList>
            <consortium name="DOE Joint Genome Institute"/>
            <person name="Kjaerbolling I."/>
            <person name="Vesth T."/>
            <person name="Frisvad J.C."/>
            <person name="Nybo J.L."/>
            <person name="Theobald S."/>
            <person name="Kildgaard S."/>
            <person name="Isbrandt T."/>
            <person name="Kuo A."/>
            <person name="Sato A."/>
            <person name="Lyhne E.K."/>
            <person name="Kogle M.E."/>
            <person name="Wiebenga A."/>
            <person name="Kun R.S."/>
            <person name="Lubbers R.J."/>
            <person name="Makela M.R."/>
            <person name="Barry K."/>
            <person name="Chovatia M."/>
            <person name="Clum A."/>
            <person name="Daum C."/>
            <person name="Haridas S."/>
            <person name="He G."/>
            <person name="LaButti K."/>
            <person name="Lipzen A."/>
            <person name="Mondo S."/>
            <person name="Riley R."/>
            <person name="Salamov A."/>
            <person name="Simmons B.A."/>
            <person name="Magnuson J.K."/>
            <person name="Henrissat B."/>
            <person name="Mortensen U.H."/>
            <person name="Larsen T.O."/>
            <person name="Devries R.P."/>
            <person name="Grigoriev I.V."/>
            <person name="Machida M."/>
            <person name="Baker S.E."/>
            <person name="Andersen M.R."/>
        </authorList>
    </citation>
    <scope>NUCLEOTIDE SEQUENCE [LARGE SCALE GENOMIC DNA]</scope>
    <source>
        <strain evidence="2 3">CBS 117626</strain>
    </source>
</reference>
<name>A0A5N6UW45_ASPTM</name>
<evidence type="ECO:0000259" key="1">
    <source>
        <dbReference type="Pfam" id="PF05368"/>
    </source>
</evidence>